<evidence type="ECO:0000313" key="3">
    <source>
        <dbReference type="Proteomes" id="UP000566819"/>
    </source>
</evidence>
<reference evidence="2 3" key="1">
    <citation type="submission" date="2020-03" db="EMBL/GenBank/DDBJ databases">
        <title>Draft Genome Sequence of Cudoniella acicularis.</title>
        <authorList>
            <person name="Buettner E."/>
            <person name="Kellner H."/>
        </authorList>
    </citation>
    <scope>NUCLEOTIDE SEQUENCE [LARGE SCALE GENOMIC DNA]</scope>
    <source>
        <strain evidence="2 3">DSM 108380</strain>
    </source>
</reference>
<comment type="caution">
    <text evidence="2">The sequence shown here is derived from an EMBL/GenBank/DDBJ whole genome shotgun (WGS) entry which is preliminary data.</text>
</comment>
<feature type="region of interest" description="Disordered" evidence="1">
    <location>
        <begin position="91"/>
        <end position="112"/>
    </location>
</feature>
<feature type="compositionally biased region" description="Basic and acidic residues" evidence="1">
    <location>
        <begin position="96"/>
        <end position="105"/>
    </location>
</feature>
<evidence type="ECO:0000313" key="2">
    <source>
        <dbReference type="EMBL" id="KAF4632073.1"/>
    </source>
</evidence>
<dbReference type="AlphaFoldDB" id="A0A8H4RMY8"/>
<accession>A0A8H4RMY8</accession>
<feature type="region of interest" description="Disordered" evidence="1">
    <location>
        <begin position="1"/>
        <end position="42"/>
    </location>
</feature>
<organism evidence="2 3">
    <name type="scientific">Cudoniella acicularis</name>
    <dbReference type="NCBI Taxonomy" id="354080"/>
    <lineage>
        <taxon>Eukaryota</taxon>
        <taxon>Fungi</taxon>
        <taxon>Dikarya</taxon>
        <taxon>Ascomycota</taxon>
        <taxon>Pezizomycotina</taxon>
        <taxon>Leotiomycetes</taxon>
        <taxon>Helotiales</taxon>
        <taxon>Tricladiaceae</taxon>
        <taxon>Cudoniella</taxon>
    </lineage>
</organism>
<name>A0A8H4RMY8_9HELO</name>
<protein>
    <submittedName>
        <fullName evidence="2">Uncharacterized protein</fullName>
    </submittedName>
</protein>
<evidence type="ECO:0000256" key="1">
    <source>
        <dbReference type="SAM" id="MobiDB-lite"/>
    </source>
</evidence>
<keyword evidence="3" id="KW-1185">Reference proteome</keyword>
<sequence length="144" mass="16901">METTFFDEKQDYEHRRQCRHRKNRLSTTTSSKAPSTTSSSCSFISEKSSLYNDHNAPPRYSYAFYNTLEDKPLPALPKEAKHVRFVLQKPLPPLPCEERGGEGKGQRKRMRSNSEEGEYAWWALKRFQMNAVQPEEEELLNEKR</sequence>
<dbReference type="Proteomes" id="UP000566819">
    <property type="component" value="Unassembled WGS sequence"/>
</dbReference>
<dbReference type="EMBL" id="JAAMPI010000381">
    <property type="protein sequence ID" value="KAF4632073.1"/>
    <property type="molecule type" value="Genomic_DNA"/>
</dbReference>
<feature type="compositionally biased region" description="Basic and acidic residues" evidence="1">
    <location>
        <begin position="1"/>
        <end position="15"/>
    </location>
</feature>
<proteinExistence type="predicted"/>
<feature type="compositionally biased region" description="Low complexity" evidence="1">
    <location>
        <begin position="26"/>
        <end position="42"/>
    </location>
</feature>
<gene>
    <name evidence="2" type="ORF">G7Y89_g6057</name>
</gene>
<dbReference type="OrthoDB" id="3562279at2759"/>